<dbReference type="EMBL" id="JAZDRP010000002">
    <property type="protein sequence ID" value="MEE2525586.1"/>
    <property type="molecule type" value="Genomic_DNA"/>
</dbReference>
<dbReference type="Proteomes" id="UP001354971">
    <property type="component" value="Unassembled WGS sequence"/>
</dbReference>
<proteinExistence type="predicted"/>
<evidence type="ECO:0000256" key="2">
    <source>
        <dbReference type="SAM" id="SignalP"/>
    </source>
</evidence>
<reference evidence="3 4" key="1">
    <citation type="submission" date="2024-01" db="EMBL/GenBank/DDBJ databases">
        <title>Hyphobacterium bacterium isolated from marine sediment.</title>
        <authorList>
            <person name="Zhao S."/>
        </authorList>
    </citation>
    <scope>NUCLEOTIDE SEQUENCE [LARGE SCALE GENOMIC DNA]</scope>
    <source>
        <strain evidence="4">HN65</strain>
    </source>
</reference>
<comment type="caution">
    <text evidence="3">The sequence shown here is derived from an EMBL/GenBank/DDBJ whole genome shotgun (WGS) entry which is preliminary data.</text>
</comment>
<accession>A0ABU7LPM7</accession>
<feature type="chain" id="PRO_5045884180" description="Peptidoglycan-binding protein" evidence="2">
    <location>
        <begin position="25"/>
        <end position="308"/>
    </location>
</feature>
<keyword evidence="2" id="KW-0732">Signal</keyword>
<feature type="signal peptide" evidence="2">
    <location>
        <begin position="1"/>
        <end position="24"/>
    </location>
</feature>
<organism evidence="3 4">
    <name type="scientific">Hyphobacterium lacteum</name>
    <dbReference type="NCBI Taxonomy" id="3116575"/>
    <lineage>
        <taxon>Bacteria</taxon>
        <taxon>Pseudomonadati</taxon>
        <taxon>Pseudomonadota</taxon>
        <taxon>Alphaproteobacteria</taxon>
        <taxon>Maricaulales</taxon>
        <taxon>Maricaulaceae</taxon>
        <taxon>Hyphobacterium</taxon>
    </lineage>
</organism>
<evidence type="ECO:0000256" key="1">
    <source>
        <dbReference type="SAM" id="MobiDB-lite"/>
    </source>
</evidence>
<evidence type="ECO:0000313" key="4">
    <source>
        <dbReference type="Proteomes" id="UP001354971"/>
    </source>
</evidence>
<name>A0ABU7LPM7_9PROT</name>
<feature type="region of interest" description="Disordered" evidence="1">
    <location>
        <begin position="276"/>
        <end position="308"/>
    </location>
</feature>
<evidence type="ECO:0000313" key="3">
    <source>
        <dbReference type="EMBL" id="MEE2525586.1"/>
    </source>
</evidence>
<protein>
    <recommendedName>
        <fullName evidence="5">Peptidoglycan-binding protein</fullName>
    </recommendedName>
</protein>
<dbReference type="RefSeq" id="WP_330198247.1">
    <property type="nucleotide sequence ID" value="NZ_JAZDRP010000002.1"/>
</dbReference>
<keyword evidence="4" id="KW-1185">Reference proteome</keyword>
<gene>
    <name evidence="3" type="ORF">V0U79_04350</name>
</gene>
<evidence type="ECO:0008006" key="5">
    <source>
        <dbReference type="Google" id="ProtNLM"/>
    </source>
</evidence>
<sequence length="308" mass="35039">MLRRILLGGSAVLMVTSVAGVAAADDMSWFPSEPPTGATPGECYARVRIEPVYEPYTETITSSDAYETYDVAPPRLEERVEEYVSREAGVRYVVHQPVYETITETILVRPAYTEYVVRPAVHETVTEQVLVREPRMVWQRGRVPGAQITRYDPETGEVWCLVEEPGEYRTVTRNVVVQPATIDEVETPAEYASISRDVMVEPGRVEEIPIPAEYDTYVVEVLSQPATVESRTVQGRTETITRYRLVQSERYEWRMMDCEEIELPHFDAPTVERSRTPMSYQDHSNGVDFDTQDNSYNGAAESRILGRQ</sequence>